<protein>
    <submittedName>
        <fullName evidence="1">Uncharacterized protein</fullName>
    </submittedName>
</protein>
<gene>
    <name evidence="1" type="ORF">PES01_23490</name>
</gene>
<dbReference type="OrthoDB" id="680500at2"/>
<dbReference type="AlphaFoldDB" id="A0A510XWT0"/>
<keyword evidence="2" id="KW-1185">Reference proteome</keyword>
<dbReference type="EMBL" id="BJUM01000021">
    <property type="protein sequence ID" value="GEK55504.1"/>
    <property type="molecule type" value="Genomic_DNA"/>
</dbReference>
<dbReference type="InterPro" id="IPR021223">
    <property type="entry name" value="AbiGi"/>
</dbReference>
<proteinExistence type="predicted"/>
<evidence type="ECO:0000313" key="2">
    <source>
        <dbReference type="Proteomes" id="UP000321419"/>
    </source>
</evidence>
<sequence>MQPKSHTLFHFTKNLEFLKDILLNGFWPRFCLEDVKWYSSNDAQAAYPIVCFCDIPLSRVDEHVDFYGNFGLGVTKEWARLNRLSPVIYLNEGSAQQLALKKLFGENLKDKQFYCGAGDDINTIMTHVKPIEGKMFINGQFISKEFHQENEWRFAVNGKSSELKIAPFLYEHQFKNLKVLEAENLKAKNTYSLKITPSDIKYLFVKADADIPDLINFIQTELDHYTSSEIKILMSRVVSLETIRGDL</sequence>
<evidence type="ECO:0000313" key="1">
    <source>
        <dbReference type="EMBL" id="GEK55504.1"/>
    </source>
</evidence>
<organism evidence="1 2">
    <name type="scientific">Pseudoalteromonas espejiana</name>
    <dbReference type="NCBI Taxonomy" id="28107"/>
    <lineage>
        <taxon>Bacteria</taxon>
        <taxon>Pseudomonadati</taxon>
        <taxon>Pseudomonadota</taxon>
        <taxon>Gammaproteobacteria</taxon>
        <taxon>Alteromonadales</taxon>
        <taxon>Pseudoalteromonadaceae</taxon>
        <taxon>Pseudoalteromonas</taxon>
    </lineage>
</organism>
<comment type="caution">
    <text evidence="1">The sequence shown here is derived from an EMBL/GenBank/DDBJ whole genome shotgun (WGS) entry which is preliminary data.</text>
</comment>
<accession>A0A510XWT0</accession>
<dbReference type="Proteomes" id="UP000321419">
    <property type="component" value="Unassembled WGS sequence"/>
</dbReference>
<dbReference type="Pfam" id="PF10899">
    <property type="entry name" value="AbiGi"/>
    <property type="match status" value="1"/>
</dbReference>
<reference evidence="1 2" key="1">
    <citation type="submission" date="2019-07" db="EMBL/GenBank/DDBJ databases">
        <title>Whole genome shotgun sequence of Pseudoalteromonas espejiana NBRC 102222.</title>
        <authorList>
            <person name="Hosoyama A."/>
            <person name="Uohara A."/>
            <person name="Ohji S."/>
            <person name="Ichikawa N."/>
        </authorList>
    </citation>
    <scope>NUCLEOTIDE SEQUENCE [LARGE SCALE GENOMIC DNA]</scope>
    <source>
        <strain evidence="1 2">NBRC 102222</strain>
    </source>
</reference>
<name>A0A510XWT0_9GAMM</name>